<feature type="transmembrane region" description="Helical" evidence="5">
    <location>
        <begin position="215"/>
        <end position="231"/>
    </location>
</feature>
<dbReference type="PANTHER" id="PTHR37422:SF13">
    <property type="entry name" value="LIPOPOLYSACCHARIDE BIOSYNTHESIS PROTEIN PA4999-RELATED"/>
    <property type="match status" value="1"/>
</dbReference>
<gene>
    <name evidence="7" type="ORF">BJL90_06235</name>
    <name evidence="8" type="ORF">CLFO_01380</name>
</gene>
<feature type="transmembrane region" description="Helical" evidence="5">
    <location>
        <begin position="435"/>
        <end position="451"/>
    </location>
</feature>
<keyword evidence="8" id="KW-0436">Ligase</keyword>
<protein>
    <submittedName>
        <fullName evidence="8">O-Antigen ligase</fullName>
    </submittedName>
</protein>
<dbReference type="InterPro" id="IPR011990">
    <property type="entry name" value="TPR-like_helical_dom_sf"/>
</dbReference>
<feature type="transmembrane region" description="Helical" evidence="5">
    <location>
        <begin position="303"/>
        <end position="324"/>
    </location>
</feature>
<evidence type="ECO:0000256" key="2">
    <source>
        <dbReference type="ARBA" id="ARBA00022692"/>
    </source>
</evidence>
<feature type="transmembrane region" description="Helical" evidence="5">
    <location>
        <begin position="16"/>
        <end position="35"/>
    </location>
</feature>
<proteinExistence type="predicted"/>
<feature type="transmembrane region" description="Helical" evidence="5">
    <location>
        <begin position="166"/>
        <end position="186"/>
    </location>
</feature>
<keyword evidence="9" id="KW-1185">Reference proteome</keyword>
<dbReference type="AlphaFoldDB" id="A0AAC9RHC8"/>
<evidence type="ECO:0000313" key="10">
    <source>
        <dbReference type="Proteomes" id="UP000192478"/>
    </source>
</evidence>
<dbReference type="PANTHER" id="PTHR37422">
    <property type="entry name" value="TEICHURONIC ACID BIOSYNTHESIS PROTEIN TUAE"/>
    <property type="match status" value="1"/>
</dbReference>
<dbReference type="Proteomes" id="UP000192478">
    <property type="component" value="Chromosome"/>
</dbReference>
<keyword evidence="4 5" id="KW-0472">Membrane</keyword>
<evidence type="ECO:0000313" key="8">
    <source>
        <dbReference type="EMBL" id="ARE85822.1"/>
    </source>
</evidence>
<keyword evidence="2 5" id="KW-0812">Transmembrane</keyword>
<evidence type="ECO:0000313" key="7">
    <source>
        <dbReference type="EMBL" id="AOY75528.1"/>
    </source>
</evidence>
<name>A0AAC9RHC8_9CLOT</name>
<evidence type="ECO:0000259" key="6">
    <source>
        <dbReference type="Pfam" id="PF04932"/>
    </source>
</evidence>
<feature type="domain" description="O-antigen ligase-related" evidence="6">
    <location>
        <begin position="202"/>
        <end position="409"/>
    </location>
</feature>
<dbReference type="KEGG" id="cfm:BJL90_06235"/>
<dbReference type="GO" id="GO:0016020">
    <property type="term" value="C:membrane"/>
    <property type="evidence" value="ECO:0007669"/>
    <property type="project" value="UniProtKB-SubCell"/>
</dbReference>
<comment type="subcellular location">
    <subcellularLocation>
        <location evidence="1">Membrane</location>
        <topology evidence="1">Multi-pass membrane protein</topology>
    </subcellularLocation>
</comment>
<feature type="transmembrane region" description="Helical" evidence="5">
    <location>
        <begin position="71"/>
        <end position="89"/>
    </location>
</feature>
<dbReference type="SUPFAM" id="SSF48452">
    <property type="entry name" value="TPR-like"/>
    <property type="match status" value="1"/>
</dbReference>
<dbReference type="Gene3D" id="1.25.40.10">
    <property type="entry name" value="Tetratricopeptide repeat domain"/>
    <property type="match status" value="1"/>
</dbReference>
<evidence type="ECO:0000256" key="4">
    <source>
        <dbReference type="ARBA" id="ARBA00023136"/>
    </source>
</evidence>
<feature type="transmembrane region" description="Helical" evidence="5">
    <location>
        <begin position="457"/>
        <end position="475"/>
    </location>
</feature>
<keyword evidence="3 5" id="KW-1133">Transmembrane helix</keyword>
<feature type="transmembrane region" description="Helical" evidence="5">
    <location>
        <begin position="41"/>
        <end position="59"/>
    </location>
</feature>
<evidence type="ECO:0000256" key="3">
    <source>
        <dbReference type="ARBA" id="ARBA00022989"/>
    </source>
</evidence>
<dbReference type="Pfam" id="PF04932">
    <property type="entry name" value="Wzy_C"/>
    <property type="match status" value="1"/>
</dbReference>
<feature type="transmembrane region" description="Helical" evidence="5">
    <location>
        <begin position="266"/>
        <end position="291"/>
    </location>
</feature>
<dbReference type="GO" id="GO:0016874">
    <property type="term" value="F:ligase activity"/>
    <property type="evidence" value="ECO:0007669"/>
    <property type="project" value="UniProtKB-KW"/>
</dbReference>
<feature type="transmembrane region" description="Helical" evidence="5">
    <location>
        <begin position="95"/>
        <end position="114"/>
    </location>
</feature>
<feature type="transmembrane region" description="Helical" evidence="5">
    <location>
        <begin position="126"/>
        <end position="146"/>
    </location>
</feature>
<dbReference type="EMBL" id="CP017603">
    <property type="protein sequence ID" value="AOY75528.1"/>
    <property type="molecule type" value="Genomic_DNA"/>
</dbReference>
<dbReference type="InterPro" id="IPR051533">
    <property type="entry name" value="WaaL-like"/>
</dbReference>
<dbReference type="RefSeq" id="WP_070965441.1">
    <property type="nucleotide sequence ID" value="NZ_CP017603.1"/>
</dbReference>
<accession>A0AAC9RHC8</accession>
<evidence type="ECO:0000313" key="9">
    <source>
        <dbReference type="Proteomes" id="UP000177894"/>
    </source>
</evidence>
<feature type="transmembrane region" description="Helical" evidence="5">
    <location>
        <begin position="403"/>
        <end position="423"/>
    </location>
</feature>
<organism evidence="8 10">
    <name type="scientific">Clostridium formicaceticum</name>
    <dbReference type="NCBI Taxonomy" id="1497"/>
    <lineage>
        <taxon>Bacteria</taxon>
        <taxon>Bacillati</taxon>
        <taxon>Bacillota</taxon>
        <taxon>Clostridia</taxon>
        <taxon>Eubacteriales</taxon>
        <taxon>Clostridiaceae</taxon>
        <taxon>Clostridium</taxon>
    </lineage>
</organism>
<dbReference type="InterPro" id="IPR007016">
    <property type="entry name" value="O-antigen_ligase-rel_domated"/>
</dbReference>
<reference evidence="7 9" key="1">
    <citation type="submission" date="2016-10" db="EMBL/GenBank/DDBJ databases">
        <title>Complete Genome Sequence of Acetogen Clostridium formicoaceticum ATCC 27076.</title>
        <authorList>
            <person name="Bao T."/>
            <person name="Cheng C."/>
            <person name="Zhao J."/>
            <person name="Yang S.-T."/>
            <person name="Wang J."/>
            <person name="Wang M."/>
        </authorList>
    </citation>
    <scope>NUCLEOTIDE SEQUENCE [LARGE SCALE GENOMIC DNA]</scope>
    <source>
        <strain evidence="7 9">ATCC 27076</strain>
    </source>
</reference>
<sequence length="713" mass="79831">MKTKSVKKVHTIETQSFEVLLLSCIIFFLPFFRGLFFEKEFYVGSLLMALLVIGTLVKNSIAKEKITFSTMIEYLTAALALLYILSFPLAVNKYLAAFETIKTLTYFSAFLIAANQIRKKEDISTITWTILLSSATVAIIGFGAAFGSFTYQDAYGAGMISSTFQYHNTFGAFMLATLFLAAGEIVSNQGWKRYSATAIGYLLFMGLVFSYSRGAWLLVPVVGLAFFLMLKQEALKTVVLSLIAILLSFAMTISFLYKAVHTSNGLIGWTLLIGGSCLAAGIGFAFNKYIAASFEKYITKRKFIIGMLIIGIFSIVLLTNGYVLRHLPETVADRVSTINARTFTVVERGVFYSDASGLIKDYPILGTGGGGWATLYGTYKTYDYTTTEVHNYVMQTWIEMGTVGVLLLIGIYVSFVWIGFKLVKNVEDGALSSKLLGVICAILAMISHNFIDFNMSLGAFAIVFWLLLGVVAAAYKNYDTTEKKLNIRLNIPNAPFLLLAALLFISSLTFNLSISNAARAETLINEGYYYEAIEHFESAAKQNPYNADYLLDLANLQLLIGANVEDETLIEASKENMEKALDRNDRDFGVLQNAITYYINIEDYDAVNKLLEKLIMYHPLSDHTYNFAVEAYDFMANDLMQKGEGEEAQKYFEKILMLQDKIEGISLLLAERRENLLQDVTDIPEWYIDQRFRINLEGSTLEKINFARSVVDR</sequence>
<feature type="transmembrane region" description="Helical" evidence="5">
    <location>
        <begin position="238"/>
        <end position="260"/>
    </location>
</feature>
<reference evidence="8 10" key="2">
    <citation type="submission" date="2017-03" db="EMBL/GenBank/DDBJ databases">
        <title>Complete sequence of Clostridium formicaceticum DSM 92.</title>
        <authorList>
            <person name="Poehlein A."/>
            <person name="Karl M."/>
            <person name="Bengelsdorf F.R."/>
            <person name="Duerre P."/>
            <person name="Daniel R."/>
        </authorList>
    </citation>
    <scope>NUCLEOTIDE SEQUENCE [LARGE SCALE GENOMIC DNA]</scope>
    <source>
        <strain evidence="8 10">DSM 92</strain>
    </source>
</reference>
<dbReference type="EMBL" id="CP020559">
    <property type="protein sequence ID" value="ARE85822.1"/>
    <property type="molecule type" value="Genomic_DNA"/>
</dbReference>
<dbReference type="Proteomes" id="UP000177894">
    <property type="component" value="Chromosome"/>
</dbReference>
<evidence type="ECO:0000256" key="5">
    <source>
        <dbReference type="SAM" id="Phobius"/>
    </source>
</evidence>
<feature type="transmembrane region" description="Helical" evidence="5">
    <location>
        <begin position="496"/>
        <end position="514"/>
    </location>
</feature>
<evidence type="ECO:0000256" key="1">
    <source>
        <dbReference type="ARBA" id="ARBA00004141"/>
    </source>
</evidence>